<organism evidence="15 16">
    <name type="scientific">Pichia kluyveri</name>
    <name type="common">Yeast</name>
    <dbReference type="NCBI Taxonomy" id="36015"/>
    <lineage>
        <taxon>Eukaryota</taxon>
        <taxon>Fungi</taxon>
        <taxon>Dikarya</taxon>
        <taxon>Ascomycota</taxon>
        <taxon>Saccharomycotina</taxon>
        <taxon>Pichiomycetes</taxon>
        <taxon>Pichiales</taxon>
        <taxon>Pichiaceae</taxon>
        <taxon>Pichia</taxon>
    </lineage>
</organism>
<evidence type="ECO:0000256" key="9">
    <source>
        <dbReference type="ARBA" id="ARBA00038162"/>
    </source>
</evidence>
<evidence type="ECO:0000256" key="1">
    <source>
        <dbReference type="ARBA" id="ARBA00001936"/>
    </source>
</evidence>
<dbReference type="GO" id="GO:0005978">
    <property type="term" value="P:glycogen biosynthetic process"/>
    <property type="evidence" value="ECO:0007669"/>
    <property type="project" value="UniProtKB-KW"/>
</dbReference>
<proteinExistence type="inferred from homology"/>
<comment type="catalytic activity">
    <reaction evidence="11">
        <text>[1,4-alpha-D-glucosyl](n)-L-tyrosyl-[glycogenin] + UDP-alpha-D-glucose = [1,4-alpha-D-glucosyl](n+1)-L-tyrosyl-[glycogenin] + UDP + H(+)</text>
        <dbReference type="Rhea" id="RHEA:56560"/>
        <dbReference type="Rhea" id="RHEA-COMP:14606"/>
        <dbReference type="Rhea" id="RHEA-COMP:14607"/>
        <dbReference type="ChEBI" id="CHEBI:15378"/>
        <dbReference type="ChEBI" id="CHEBI:58223"/>
        <dbReference type="ChEBI" id="CHEBI:58885"/>
        <dbReference type="ChEBI" id="CHEBI:140574"/>
        <dbReference type="EC" id="2.4.1.186"/>
    </reaction>
</comment>
<evidence type="ECO:0000256" key="14">
    <source>
        <dbReference type="SAM" id="MobiDB-lite"/>
    </source>
</evidence>
<comment type="caution">
    <text evidence="15">The sequence shown here is derived from an EMBL/GenBank/DDBJ whole genome shotgun (WGS) entry which is preliminary data.</text>
</comment>
<evidence type="ECO:0000256" key="12">
    <source>
        <dbReference type="ARBA" id="ARBA00052293"/>
    </source>
</evidence>
<keyword evidence="4" id="KW-0808">Transferase</keyword>
<keyword evidence="6" id="KW-0320">Glycogen biosynthesis</keyword>
<dbReference type="EMBL" id="BTGB01000009">
    <property type="protein sequence ID" value="GMM47908.1"/>
    <property type="molecule type" value="Genomic_DNA"/>
</dbReference>
<sequence>MAVAYVSLLLNDEYLSGVLTLVKSLHDNNCIHPIILLFSKKSISFKTYNILNSSKYFHRLVNIDNDLISSENGELIQLCDYLNRKDLKFALTKLNVWKLIEFERIIYLDCDMLINSNIDHLFDIWLNELTENDIIASSDSGWPDIFNSGLFIIKPSINIFNKLIKFHKENYSFDGADQGLLNEYFNLQTNITGGNWYRLPFTYNCTLNSNYEYLPALIRFKDQIKVFHFIGLNKPWKNFNLCFDNNFAKIFESKSSNDLENLYEKWWDTFKSIQIPNITPLEILQISNNIPTLKEQLLPPTILVNEETTTEKTKSIKLTAPTEIINPFLSPTKSSSSSSSPKSSNIHFPTYYYKHPNSKGTDIKDQSTSGEAWKMSESKIQWPETQKNIKSSILPPHLPTSPPPQKKINIVDEYVNSHPIFPWESKKKLTRTFDNGVKYEPPLYSIQLTNSKEDNNNNDDNDDNRLIGFDDGNKFDQYLHRIEQTKMHKRSNSGVTKNLHNEVDLDDKVDEEIEKVQLTEKLDNMKLKH</sequence>
<comment type="subcellular location">
    <subcellularLocation>
        <location evidence="2">Cytoplasm</location>
    </subcellularLocation>
</comment>
<comment type="function">
    <text evidence="13">Self-glucosylating initiator of glycogen synthesis. It catalyzes the formation of a short alpha (1,4)-glucosyl chain covalently attached via a glucose 1-O-tyrosyl linkage to internal tyrosine residues and these chains act as primers for the elongation reaction catalyzed by glycogen synthase.</text>
</comment>
<evidence type="ECO:0000256" key="2">
    <source>
        <dbReference type="ARBA" id="ARBA00004496"/>
    </source>
</evidence>
<dbReference type="EC" id="2.4.1.186" evidence="10"/>
<dbReference type="InterPro" id="IPR029044">
    <property type="entry name" value="Nucleotide-diphossugar_trans"/>
</dbReference>
<dbReference type="PANTHER" id="PTHR11183">
    <property type="entry name" value="GLYCOGENIN SUBFAMILY MEMBER"/>
    <property type="match status" value="1"/>
</dbReference>
<comment type="cofactor">
    <cofactor evidence="1">
        <name>Mn(2+)</name>
        <dbReference type="ChEBI" id="CHEBI:29035"/>
    </cofactor>
</comment>
<evidence type="ECO:0000256" key="7">
    <source>
        <dbReference type="ARBA" id="ARBA00023180"/>
    </source>
</evidence>
<comment type="similarity">
    <text evidence="9">Belongs to the glycosyltransferase 8 family. Glycogenin subfamily.</text>
</comment>
<keyword evidence="3" id="KW-0963">Cytoplasm</keyword>
<dbReference type="GO" id="GO:0046872">
    <property type="term" value="F:metal ion binding"/>
    <property type="evidence" value="ECO:0007669"/>
    <property type="project" value="UniProtKB-KW"/>
</dbReference>
<protein>
    <recommendedName>
        <fullName evidence="10">glycogenin glucosyltransferase</fullName>
        <ecNumber evidence="10">2.4.1.186</ecNumber>
    </recommendedName>
</protein>
<dbReference type="SUPFAM" id="SSF53448">
    <property type="entry name" value="Nucleotide-diphospho-sugar transferases"/>
    <property type="match status" value="1"/>
</dbReference>
<dbReference type="InterPro" id="IPR002495">
    <property type="entry name" value="Glyco_trans_8"/>
</dbReference>
<dbReference type="GO" id="GO:0008466">
    <property type="term" value="F:glycogenin glucosyltransferase activity"/>
    <property type="evidence" value="ECO:0007669"/>
    <property type="project" value="UniProtKB-EC"/>
</dbReference>
<dbReference type="Gene3D" id="3.90.550.10">
    <property type="entry name" value="Spore Coat Polysaccharide Biosynthesis Protein SpsA, Chain A"/>
    <property type="match status" value="1"/>
</dbReference>
<keyword evidence="7" id="KW-0325">Glycoprotein</keyword>
<reference evidence="15 16" key="1">
    <citation type="journal article" date="2023" name="Elife">
        <title>Identification of key yeast species and microbe-microbe interactions impacting larval growth of Drosophila in the wild.</title>
        <authorList>
            <person name="Mure A."/>
            <person name="Sugiura Y."/>
            <person name="Maeda R."/>
            <person name="Honda K."/>
            <person name="Sakurai N."/>
            <person name="Takahashi Y."/>
            <person name="Watada M."/>
            <person name="Katoh T."/>
            <person name="Gotoh A."/>
            <person name="Gotoh Y."/>
            <person name="Taniguchi I."/>
            <person name="Nakamura K."/>
            <person name="Hayashi T."/>
            <person name="Katayama T."/>
            <person name="Uemura T."/>
            <person name="Hattori Y."/>
        </authorList>
    </citation>
    <scope>NUCLEOTIDE SEQUENCE [LARGE SCALE GENOMIC DNA]</scope>
    <source>
        <strain evidence="15 16">PK-24</strain>
    </source>
</reference>
<evidence type="ECO:0000256" key="5">
    <source>
        <dbReference type="ARBA" id="ARBA00022723"/>
    </source>
</evidence>
<keyword evidence="16" id="KW-1185">Reference proteome</keyword>
<evidence type="ECO:0000313" key="16">
    <source>
        <dbReference type="Proteomes" id="UP001378960"/>
    </source>
</evidence>
<dbReference type="InterPro" id="IPR050587">
    <property type="entry name" value="GNT1/Glycosyltrans_8"/>
</dbReference>
<accession>A0AAV5RAS8</accession>
<dbReference type="GO" id="GO:0005737">
    <property type="term" value="C:cytoplasm"/>
    <property type="evidence" value="ECO:0007669"/>
    <property type="project" value="UniProtKB-SubCell"/>
</dbReference>
<dbReference type="CDD" id="cd02537">
    <property type="entry name" value="GT8_Glycogenin"/>
    <property type="match status" value="1"/>
</dbReference>
<comment type="catalytic activity">
    <reaction evidence="12">
        <text>L-tyrosyl-[glycogenin] + UDP-alpha-D-glucose = alpha-D-glucosyl-L-tyrosyl-[glycogenin] + UDP + H(+)</text>
        <dbReference type="Rhea" id="RHEA:23360"/>
        <dbReference type="Rhea" id="RHEA-COMP:14604"/>
        <dbReference type="Rhea" id="RHEA-COMP:14605"/>
        <dbReference type="ChEBI" id="CHEBI:15378"/>
        <dbReference type="ChEBI" id="CHEBI:46858"/>
        <dbReference type="ChEBI" id="CHEBI:58223"/>
        <dbReference type="ChEBI" id="CHEBI:58885"/>
        <dbReference type="ChEBI" id="CHEBI:140573"/>
        <dbReference type="EC" id="2.4.1.186"/>
    </reaction>
</comment>
<evidence type="ECO:0000313" key="15">
    <source>
        <dbReference type="EMBL" id="GMM47908.1"/>
    </source>
</evidence>
<evidence type="ECO:0000256" key="3">
    <source>
        <dbReference type="ARBA" id="ARBA00022490"/>
    </source>
</evidence>
<dbReference type="AlphaFoldDB" id="A0AAV5RAS8"/>
<evidence type="ECO:0000256" key="11">
    <source>
        <dbReference type="ARBA" id="ARBA00050886"/>
    </source>
</evidence>
<dbReference type="FunFam" id="3.90.550.10:FF:000092">
    <property type="entry name" value="Glycogenin 2"/>
    <property type="match status" value="1"/>
</dbReference>
<evidence type="ECO:0000256" key="8">
    <source>
        <dbReference type="ARBA" id="ARBA00023211"/>
    </source>
</evidence>
<gene>
    <name evidence="15" type="ORF">DAPK24_045060</name>
</gene>
<evidence type="ECO:0000256" key="13">
    <source>
        <dbReference type="ARBA" id="ARBA00057883"/>
    </source>
</evidence>
<feature type="region of interest" description="Disordered" evidence="14">
    <location>
        <begin position="357"/>
        <end position="404"/>
    </location>
</feature>
<keyword evidence="5" id="KW-0479">Metal-binding</keyword>
<evidence type="ECO:0000256" key="4">
    <source>
        <dbReference type="ARBA" id="ARBA00022679"/>
    </source>
</evidence>
<evidence type="ECO:0000256" key="10">
    <source>
        <dbReference type="ARBA" id="ARBA00038934"/>
    </source>
</evidence>
<keyword evidence="8" id="KW-0464">Manganese</keyword>
<dbReference type="Proteomes" id="UP001378960">
    <property type="component" value="Unassembled WGS sequence"/>
</dbReference>
<dbReference type="Pfam" id="PF01501">
    <property type="entry name" value="Glyco_transf_8"/>
    <property type="match status" value="1"/>
</dbReference>
<evidence type="ECO:0000256" key="6">
    <source>
        <dbReference type="ARBA" id="ARBA00023056"/>
    </source>
</evidence>
<name>A0AAV5RAS8_PICKL</name>